<evidence type="ECO:0000313" key="20">
    <source>
        <dbReference type="EMBL" id="AFE79009.1"/>
    </source>
</evidence>
<evidence type="ECO:0000256" key="11">
    <source>
        <dbReference type="ARBA" id="ARBA00023242"/>
    </source>
</evidence>
<feature type="region of interest" description="Disordered" evidence="18">
    <location>
        <begin position="1924"/>
        <end position="1952"/>
    </location>
</feature>
<comment type="similarity">
    <text evidence="14">Belongs to the RIF1 family.</text>
</comment>
<comment type="subcellular location">
    <subcellularLocation>
        <location evidence="3">Chromosome</location>
        <location evidence="3">Telomere</location>
    </subcellularLocation>
    <subcellularLocation>
        <location evidence="2">Cytoplasm</location>
        <location evidence="2">Cytoskeleton</location>
        <location evidence="2">Spindle</location>
    </subcellularLocation>
    <subcellularLocation>
        <location evidence="1">Nucleus</location>
    </subcellularLocation>
</comment>
<feature type="region of interest" description="Disordered" evidence="18">
    <location>
        <begin position="1854"/>
        <end position="1886"/>
    </location>
</feature>
<feature type="compositionally biased region" description="Basic residues" evidence="18">
    <location>
        <begin position="1564"/>
        <end position="1573"/>
    </location>
</feature>
<feature type="region of interest" description="Disordered" evidence="18">
    <location>
        <begin position="1415"/>
        <end position="1612"/>
    </location>
</feature>
<comment type="subunit">
    <text evidence="15">Interacts with TP53BP1 (when phosphorylated by ATM). May interact with TRF2. Interacts with SHLD2. Interacts with ERCC6 (via WHD region). Interacts with ASTE1.</text>
</comment>
<dbReference type="GO" id="GO:0005819">
    <property type="term" value="C:spindle"/>
    <property type="evidence" value="ECO:0007669"/>
    <property type="project" value="UniProtKB-SubCell"/>
</dbReference>
<dbReference type="Gene3D" id="1.25.10.10">
    <property type="entry name" value="Leucine-rich Repeat Variant"/>
    <property type="match status" value="1"/>
</dbReference>
<dbReference type="GO" id="GO:0000723">
    <property type="term" value="P:telomere maintenance"/>
    <property type="evidence" value="ECO:0007669"/>
    <property type="project" value="UniProtKB-ARBA"/>
</dbReference>
<dbReference type="PANTHER" id="PTHR22928:SF3">
    <property type="entry name" value="TELOMERE-ASSOCIATED PROTEIN RIF1"/>
    <property type="match status" value="1"/>
</dbReference>
<dbReference type="GO" id="GO:2000042">
    <property type="term" value="P:negative regulation of double-strand break repair via homologous recombination"/>
    <property type="evidence" value="ECO:0007669"/>
    <property type="project" value="UniProtKB-ARBA"/>
</dbReference>
<dbReference type="GO" id="GO:0006281">
    <property type="term" value="P:DNA repair"/>
    <property type="evidence" value="ECO:0007669"/>
    <property type="project" value="UniProtKB-KW"/>
</dbReference>
<dbReference type="SUPFAM" id="SSF48371">
    <property type="entry name" value="ARM repeat"/>
    <property type="match status" value="1"/>
</dbReference>
<keyword evidence="8" id="KW-0779">Telomere</keyword>
<feature type="region of interest" description="Disordered" evidence="18">
    <location>
        <begin position="1121"/>
        <end position="1172"/>
    </location>
</feature>
<feature type="compositionally biased region" description="Basic and acidic residues" evidence="18">
    <location>
        <begin position="1500"/>
        <end position="1529"/>
    </location>
</feature>
<dbReference type="GO" id="GO:0035861">
    <property type="term" value="C:site of double-strand break"/>
    <property type="evidence" value="ECO:0007669"/>
    <property type="project" value="UniProtKB-ARBA"/>
</dbReference>
<evidence type="ECO:0000256" key="3">
    <source>
        <dbReference type="ARBA" id="ARBA00004574"/>
    </source>
</evidence>
<organism evidence="20">
    <name type="scientific">Macaca mulatta</name>
    <name type="common">Rhesus macaque</name>
    <dbReference type="NCBI Taxonomy" id="9544"/>
    <lineage>
        <taxon>Eukaryota</taxon>
        <taxon>Metazoa</taxon>
        <taxon>Chordata</taxon>
        <taxon>Craniata</taxon>
        <taxon>Vertebrata</taxon>
        <taxon>Euteleostomi</taxon>
        <taxon>Mammalia</taxon>
        <taxon>Eutheria</taxon>
        <taxon>Euarchontoglires</taxon>
        <taxon>Primates</taxon>
        <taxon>Haplorrhini</taxon>
        <taxon>Catarrhini</taxon>
        <taxon>Cercopithecidae</taxon>
        <taxon>Cercopithecinae</taxon>
        <taxon>Macaca</taxon>
    </lineage>
</organism>
<feature type="compositionally biased region" description="Basic and acidic residues" evidence="18">
    <location>
        <begin position="1431"/>
        <end position="1464"/>
    </location>
</feature>
<keyword evidence="12" id="KW-0131">Cell cycle</keyword>
<keyword evidence="6" id="KW-0597">Phosphoprotein</keyword>
<comment type="function">
    <text evidence="13">Key regulator of TP53BP1 that plays a key role in the repair of double-strand DNA breaks (DSBs) in response to DNA damage: acts by promoting non-homologous end joining (NHEJ)-mediated repair of DSBs. In response to DNA damage, interacts with ATM-phosphorylated TP53BP1. Interaction with TP53BP1 leads to dissociate the interaction between NUDT16L1/TIRR and TP53BP1, thereby unmasking the tandem Tudor-like domain of TP53BP1 and allowing recruitment to DNA DSBs. Once recruited to DSBs, RIF1 and TP53BP1 act by promoting NHEJ-mediated repair of DSBs. In the same time, RIF1 and TP53BP1 specifically counteract the function of BRCA1 by blocking DSBs resection via homologous recombination (HR) during G1 phase. Also required for immunoglobulin class-switch recombination (CSR) during antibody genesis, a process that involves the generation of DNA DSBs. Promotes NHEJ of dysfunctional telomeres.</text>
</comment>
<evidence type="ECO:0000256" key="8">
    <source>
        <dbReference type="ARBA" id="ARBA00022895"/>
    </source>
</evidence>
<feature type="compositionally biased region" description="Basic and acidic residues" evidence="18">
    <location>
        <begin position="1876"/>
        <end position="1886"/>
    </location>
</feature>
<dbReference type="GO" id="GO:2001034">
    <property type="term" value="P:positive regulation of double-strand break repair via nonhomologous end joining"/>
    <property type="evidence" value="ECO:0007669"/>
    <property type="project" value="UniProtKB-ARBA"/>
</dbReference>
<feature type="domain" description="Telomere-associated protein Rif1 N-terminal" evidence="19">
    <location>
        <begin position="22"/>
        <end position="361"/>
    </location>
</feature>
<evidence type="ECO:0000259" key="19">
    <source>
        <dbReference type="Pfam" id="PF12231"/>
    </source>
</evidence>
<sequence>MTARGQSPLAPLLETLEDPSASHGGQTDAYLSLTSRMTGEEGKEVIIEIEKKLPRLYKVLKTHISSQNSELSSAALQALGFCLYNPKITSELSEANALELLSKLNDTIKSSDKNVRTRALWVISKQTFPSDVVGKMVSSIIDSLEILFNKGETHSAVVDFEALNVIIRLIEQAPTQMGEEAVRWAKLVIPLVVHSAQKVHLRGATALEMGMPLLLQKQQEIASITEQLMTTKLISELQKLFMSKNETYVLKLWPLFVKLLGRTLHRSGSFINSLLQLEELGFRSGAPMIKKIAFIAWKSLIDNFALNPDILCSAKRLKLLMQPLSSIHVRTETLALTKLEVWWYLLMRLGPHLPANFEQVCVPLIQSTISIDSNASPQGNSCHVATSPGLNPMTPVHKGASSPYGAPGTPRMNLSSNLGGMATIPSIQLLGLEMLLHFLLGPEALSFAKQNKLVLSLEPLEHPLISSPSFFSKHANTLITAVHDSFVAVGKDAADVVVSAIWKELISLVKSVTESGNKKEKPGSEVLTLLLKSLESIVKSEVFPVSKTLVLMEITIKGLPQKVLGSPAYQVANMDILNGTPALFLIQLIFNSLLECGVSDERFFLSLESLVGCVLSGPTSPLAFSDSVLNVINQNAKQLENKEHLWKMWSVIVTPLTELINQTNEVNQGDALEHNFSAIYGALTLPVNHIFSEQRFPVATMKTLLRTWSELYRAFARCAALVATAEENLCCEELSSKIMSSLEDEGFSNLLLVDRIIHIITVMVDCIDFSPYNIKYQPKVKSPQRPSDWSKKKNEPLGKLTSLFKLIVKVIYSFHTLSFKEAHSDTLFTIGNSITSIISSVLVHISLPSMIRKIFATLTRPLALFYENSKLDEVPKVYSCLNNKLEKLLGEIIACLQFSYTGTYDSELLEQLSPLLCIIFLHKNKQIRKQSAQFWNATFAKVTLLVYPEELKPVLTQAKQKFLLLLPGLETVEMMEESSGPYSDGTENSQLNVKISGMERKSNGKRDSFLAQTKNKKENTKPAAKLKLESSSLKVKNEILLEEEKSTDFVFIPPQGKDAKERILTEHQKEVLKTKRCDIPAMYNNLDVSQDTLFTQYSQEESMEIPTLTRKPKEDSKMMITEEQMDSDSVIPQDVTEDRGTDEHLEKASLSNNECGSLDKTSPEMSNSNNDDRKKALISSKKTSTECASSTENSFVVSSSSVSNATVSGTPPCPTSRRQTFITLEKFDGSENRPFSPSPLNNISSTVTVKNNQETMIKTDFLPKAKQREGTFSKSDSEKIVNGTKRSSRRAGKAEQTGNKRSKPLIKSEQEKNTEESIEGMVVLENNPSGLLNQTECVSDNQVHLSESVMEHDNTKLKAATMENAVLLETNTVEEKNVEINLESKENTPPVVLSTDQLVNEDSLVLITPNQKILRRSSRRRSEVIESTTESQDKENNHQKKERRKEEEKPLQKSPLHIKDDVLPKQKLISEQTVPENLIEKGNNLHEKTLGETSANAETEQNKKKPDPDNIKSEGDGSQDIDKSSEKLVRGRTRYQTRRASQGLLSSIENSESDSSEAKEEGSRKKRSGKWKNKSNESVDIQDQEEKVVKQECIKAENQSHDGKASSQEDVNIKPQICEKQDESSTVICQDSTVTSDLLQVPDDLPNPCEEKNETSKYAEHSFTSLPVPESNLRTRNAIKRLHKRDSFDNCSLGESSKIGISDVSSLSEKTFQTLECQHKRSRRVRRSKGCDCCGEKSQPQEKSLVGLKNTENNDVEVSETKKADAQAPVSTSETSQANPYSEGQFLDEHHSVNFHLGLKEDNDTINDSLIISETKSKENTMQESLPSGIVNFGEEACDMDSSEAMSLESQESPNENFKTVGPCLGDSKNVSQESLETKEKPEETPKMEMSLENVTVEGNACKVTESNLEKVETMELDVGNEASFREQETTKTGISEEAAIENKRNDDSEADTAKLNAKEVATKEFNSDISLSDNTTPVKLNAQTEISDQTAAGELNDVSDPQSSEETNTEMKNDEEMMIGELKAETGHDGETENEGINTKTPKPDEAETKMLTAEVENFVRDTVEMSTEEGLTDANKTETNTECNKSEEKLDSNHMVMESDILQEDHHTSEKVEEPSQSLTSGTAISELITEDNNASPQKLRELDPSLLSANDSPSGMQTRCVWSPLASPSTSILKRGLKRSQEEEISSPVNKVRRVSFADPIYQAGLADDIDRRCSIVRSHSSNSSPIGKSVKTSPTTQSKHNTTSAKGFLSPGSRSPKFKSSKKCLISEMAKESIPCPTESVYPALVNCVAPVDIILPQITSNMWARGLGQLIRAKNIKTIGDLSTLTASEIKTLPIRSPKVSNVKKALRIYHEQQVKTRGLEEIPVFDISEKTVNGIENKSLSPDEERLASDIIDPVPLETPLSKNLVAQISALALQLDSEDLHNYSGSQLFEMHEKLSSMANCIIKNLQSRWRSPSHENSI</sequence>
<feature type="compositionally biased region" description="Basic and acidic residues" evidence="18">
    <location>
        <begin position="2023"/>
        <end position="2032"/>
    </location>
</feature>
<evidence type="ECO:0000256" key="17">
    <source>
        <dbReference type="ARBA" id="ARBA00077619"/>
    </source>
</evidence>
<dbReference type="CDD" id="cd14267">
    <property type="entry name" value="Rif1_CTD_C-II_like"/>
    <property type="match status" value="1"/>
</dbReference>
<feature type="compositionally biased region" description="Polar residues" evidence="18">
    <location>
        <begin position="1769"/>
        <end position="1781"/>
    </location>
</feature>
<feature type="compositionally biased region" description="Basic and acidic residues" evidence="18">
    <location>
        <begin position="1136"/>
        <end position="1147"/>
    </location>
</feature>
<evidence type="ECO:0000256" key="13">
    <source>
        <dbReference type="ARBA" id="ARBA00053654"/>
    </source>
</evidence>
<feature type="region of interest" description="Disordered" evidence="18">
    <location>
        <begin position="1000"/>
        <end position="1023"/>
    </location>
</feature>
<feature type="compositionally biased region" description="Polar residues" evidence="18">
    <location>
        <begin position="1149"/>
        <end position="1169"/>
    </location>
</feature>
<feature type="region of interest" description="Disordered" evidence="18">
    <location>
        <begin position="1266"/>
        <end position="1317"/>
    </location>
</feature>
<keyword evidence="9" id="KW-0234">DNA repair</keyword>
<feature type="region of interest" description="Disordered" evidence="18">
    <location>
        <begin position="2068"/>
        <end position="2091"/>
    </location>
</feature>
<feature type="region of interest" description="Disordered" evidence="18">
    <location>
        <begin position="2221"/>
        <end position="2263"/>
    </location>
</feature>
<evidence type="ECO:0000256" key="1">
    <source>
        <dbReference type="ARBA" id="ARBA00004123"/>
    </source>
</evidence>
<keyword evidence="10" id="KW-0206">Cytoskeleton</keyword>
<dbReference type="Pfam" id="PF12231">
    <property type="entry name" value="Rif1_N"/>
    <property type="match status" value="1"/>
</dbReference>
<dbReference type="InterPro" id="IPR011989">
    <property type="entry name" value="ARM-like"/>
</dbReference>
<dbReference type="EMBL" id="JU335256">
    <property type="protein sequence ID" value="AFE79009.1"/>
    <property type="molecule type" value="mRNA"/>
</dbReference>
<evidence type="ECO:0000256" key="5">
    <source>
        <dbReference type="ARBA" id="ARBA00022490"/>
    </source>
</evidence>
<keyword evidence="11" id="KW-0539">Nucleus</keyword>
<evidence type="ECO:0000256" key="12">
    <source>
        <dbReference type="ARBA" id="ARBA00023306"/>
    </source>
</evidence>
<dbReference type="GO" id="GO:0000781">
    <property type="term" value="C:chromosome, telomeric region"/>
    <property type="evidence" value="ECO:0007669"/>
    <property type="project" value="UniProtKB-SubCell"/>
</dbReference>
<dbReference type="GO" id="GO:0005634">
    <property type="term" value="C:nucleus"/>
    <property type="evidence" value="ECO:0007669"/>
    <property type="project" value="UniProtKB-SubCell"/>
</dbReference>
<dbReference type="InterPro" id="IPR022031">
    <property type="entry name" value="Rif1_N"/>
</dbReference>
<evidence type="ECO:0000256" key="16">
    <source>
        <dbReference type="ARBA" id="ARBA00069421"/>
    </source>
</evidence>
<gene>
    <name evidence="20" type="primary">RIF1</name>
</gene>
<evidence type="ECO:0000256" key="7">
    <source>
        <dbReference type="ARBA" id="ARBA00022763"/>
    </source>
</evidence>
<proteinExistence type="evidence at transcript level"/>
<feature type="compositionally biased region" description="Basic and acidic residues" evidence="18">
    <location>
        <begin position="1306"/>
        <end position="1315"/>
    </location>
</feature>
<evidence type="ECO:0000256" key="4">
    <source>
        <dbReference type="ARBA" id="ARBA00022454"/>
    </source>
</evidence>
<feature type="compositionally biased region" description="Basic and acidic residues" evidence="18">
    <location>
        <begin position="1584"/>
        <end position="1604"/>
    </location>
</feature>
<name>H9FWK0_MACMU</name>
<evidence type="ECO:0000256" key="9">
    <source>
        <dbReference type="ARBA" id="ARBA00023204"/>
    </source>
</evidence>
<evidence type="ECO:0000256" key="14">
    <source>
        <dbReference type="ARBA" id="ARBA00061562"/>
    </source>
</evidence>
<dbReference type="InterPro" id="IPR016024">
    <property type="entry name" value="ARM-type_fold"/>
</dbReference>
<evidence type="ECO:0000256" key="10">
    <source>
        <dbReference type="ARBA" id="ARBA00023212"/>
    </source>
</evidence>
<reference evidence="20" key="1">
    <citation type="journal article" date="2014" name="Biol. Direct">
        <title>A new rhesus macaque assembly and annotation for next-generation sequencing analyses.</title>
        <authorList>
            <person name="Zimin A.V."/>
            <person name="Cornish A.S."/>
            <person name="Maudhoo M.D."/>
            <person name="Gibbs R.M."/>
            <person name="Zhang X."/>
            <person name="Pandey S."/>
            <person name="Meehan D.T."/>
            <person name="Wipfler K."/>
            <person name="Bosinger S.E."/>
            <person name="Johnson Z.P."/>
            <person name="Tharp G.K."/>
            <person name="Marcais G."/>
            <person name="Roberts M."/>
            <person name="Ferguson B."/>
            <person name="Fox H.S."/>
            <person name="Treangen T."/>
            <person name="Salzberg S.L."/>
            <person name="Yorke J.A."/>
            <person name="Norgren R.B.Jr."/>
        </authorList>
    </citation>
    <scope>NUCLEOTIDE SEQUENCE</scope>
    <source>
        <tissue evidence="20">Caudate</tissue>
    </source>
</reference>
<feature type="compositionally biased region" description="Polar residues" evidence="18">
    <location>
        <begin position="2221"/>
        <end position="2249"/>
    </location>
</feature>
<accession>H9FWK0</accession>
<dbReference type="FunFam" id="1.25.10.10:FF:000255">
    <property type="entry name" value="Telomere-associated protein RIF1 isoform 1"/>
    <property type="match status" value="1"/>
</dbReference>
<feature type="region of interest" description="Disordered" evidence="18">
    <location>
        <begin position="1729"/>
        <end position="1781"/>
    </location>
</feature>
<evidence type="ECO:0000256" key="6">
    <source>
        <dbReference type="ARBA" id="ARBA00022553"/>
    </source>
</evidence>
<keyword evidence="5" id="KW-0963">Cytoplasm</keyword>
<evidence type="ECO:0000256" key="15">
    <source>
        <dbReference type="ARBA" id="ARBA00062353"/>
    </source>
</evidence>
<feature type="compositionally biased region" description="Basic and acidic residues" evidence="18">
    <location>
        <begin position="1266"/>
        <end position="1279"/>
    </location>
</feature>
<evidence type="ECO:0000256" key="2">
    <source>
        <dbReference type="ARBA" id="ARBA00004186"/>
    </source>
</evidence>
<keyword evidence="4" id="KW-0158">Chromosome</keyword>
<protein>
    <recommendedName>
        <fullName evidence="16">Telomere-associated protein RIF1</fullName>
    </recommendedName>
    <alternativeName>
        <fullName evidence="17">Rap1-interacting factor 1 homolog</fullName>
    </alternativeName>
</protein>
<evidence type="ECO:0000256" key="18">
    <source>
        <dbReference type="SAM" id="MobiDB-lite"/>
    </source>
</evidence>
<feature type="region of interest" description="Disordered" evidence="18">
    <location>
        <begin position="1"/>
        <end position="26"/>
    </location>
</feature>
<keyword evidence="7" id="KW-0227">DNA damage</keyword>
<feature type="region of interest" description="Disordered" evidence="18">
    <location>
        <begin position="1987"/>
        <end position="2047"/>
    </location>
</feature>
<dbReference type="PANTHER" id="PTHR22928">
    <property type="entry name" value="TELOMERE-ASSOCIATED PROTEIN RIF1"/>
    <property type="match status" value="1"/>
</dbReference>